<protein>
    <submittedName>
        <fullName evidence="1">Uncharacterized protein</fullName>
    </submittedName>
</protein>
<keyword evidence="2" id="KW-1185">Reference proteome</keyword>
<evidence type="ECO:0000313" key="2">
    <source>
        <dbReference type="Proteomes" id="UP000028073"/>
    </source>
</evidence>
<dbReference type="STRING" id="1137799.GZ78_12220"/>
<sequence length="159" mass="17768">MKASTSRFTDRVEQVQDNVVKLVTERHPTLVAISIVSKQVAGEWVAEQVDLLDRATGRVVVDSWNNLDPNLRDELNGLLKVASVVPVMPAGVGLRVITGRGKYLQDTLAKAKPNARHLLYQAIASFLYSHFHGKLILYTRSRLWRASTHGVAWSQPWAN</sequence>
<organism evidence="1 2">
    <name type="scientific">Endozoicomonas numazuensis</name>
    <dbReference type="NCBI Taxonomy" id="1137799"/>
    <lineage>
        <taxon>Bacteria</taxon>
        <taxon>Pseudomonadati</taxon>
        <taxon>Pseudomonadota</taxon>
        <taxon>Gammaproteobacteria</taxon>
        <taxon>Oceanospirillales</taxon>
        <taxon>Endozoicomonadaceae</taxon>
        <taxon>Endozoicomonas</taxon>
    </lineage>
</organism>
<dbReference type="AlphaFoldDB" id="A0A081NIK9"/>
<comment type="caution">
    <text evidence="1">The sequence shown here is derived from an EMBL/GenBank/DDBJ whole genome shotgun (WGS) entry which is preliminary data.</text>
</comment>
<dbReference type="Proteomes" id="UP000028073">
    <property type="component" value="Unassembled WGS sequence"/>
</dbReference>
<gene>
    <name evidence="1" type="ORF">GZ78_12220</name>
</gene>
<reference evidence="1 2" key="1">
    <citation type="submission" date="2014-06" db="EMBL/GenBank/DDBJ databases">
        <title>Whole Genome Sequences of Three Symbiotic Endozoicomonas Bacteria.</title>
        <authorList>
            <person name="Neave M.J."/>
            <person name="Apprill A."/>
            <person name="Voolstra C.R."/>
        </authorList>
    </citation>
    <scope>NUCLEOTIDE SEQUENCE [LARGE SCALE GENOMIC DNA]</scope>
    <source>
        <strain evidence="1 2">DSM 25634</strain>
    </source>
</reference>
<accession>A0A081NIK9</accession>
<evidence type="ECO:0000313" key="1">
    <source>
        <dbReference type="EMBL" id="KEQ18282.1"/>
    </source>
</evidence>
<name>A0A081NIK9_9GAMM</name>
<dbReference type="EMBL" id="JOKH01000002">
    <property type="protein sequence ID" value="KEQ18282.1"/>
    <property type="molecule type" value="Genomic_DNA"/>
</dbReference>
<proteinExistence type="predicted"/>